<dbReference type="GO" id="GO:0016740">
    <property type="term" value="F:transferase activity"/>
    <property type="evidence" value="ECO:0007669"/>
    <property type="project" value="UniProtKB-KW"/>
</dbReference>
<dbReference type="Gene3D" id="3.90.550.10">
    <property type="entry name" value="Spore Coat Polysaccharide Biosynthesis Protein SpsA, Chain A"/>
    <property type="match status" value="1"/>
</dbReference>
<sequence>MRQPDTKSSDSIPHAGDGHSKRELISVIMPCYNAAAFVEESIRCVVNQTYPSVEIIVVDDGSTDGSVAILDRLKTEFPGQVRLLSQHRKGPYPARNRGLREARGSLIAFLDADDFWAPDCLEKLYAALASNAADCAYCGWQNVGDGAPGQEPYVPPAYEDEDTIALFLKSCPWPIHAALVRREIVEAIEGFSERRFSAMDYDFWLKLIARTRHIVRVSEVLAFYRWHGRGQISSGKWRQTMDAYTVRRDFVRKHPDLVSHLDVPALKNLVAGELLRAAYRAYWKRDLVSAQGLFREALIRGAWRLADLKYILPALLPGPIFRAFLGMVDSQRSALAPKGE</sequence>
<evidence type="ECO:0000313" key="3">
    <source>
        <dbReference type="Proteomes" id="UP000266313"/>
    </source>
</evidence>
<organism evidence="2 3">
    <name type="scientific">Methylocaldum marinum</name>
    <dbReference type="NCBI Taxonomy" id="1432792"/>
    <lineage>
        <taxon>Bacteria</taxon>
        <taxon>Pseudomonadati</taxon>
        <taxon>Pseudomonadota</taxon>
        <taxon>Gammaproteobacteria</taxon>
        <taxon>Methylococcales</taxon>
        <taxon>Methylococcaceae</taxon>
        <taxon>Methylocaldum</taxon>
    </lineage>
</organism>
<evidence type="ECO:0000313" key="2">
    <source>
        <dbReference type="EMBL" id="BBA32436.1"/>
    </source>
</evidence>
<dbReference type="PANTHER" id="PTHR43685:SF2">
    <property type="entry name" value="GLYCOSYLTRANSFERASE 2-LIKE DOMAIN-CONTAINING PROTEIN"/>
    <property type="match status" value="1"/>
</dbReference>
<dbReference type="InterPro" id="IPR001173">
    <property type="entry name" value="Glyco_trans_2-like"/>
</dbReference>
<gene>
    <name evidence="2" type="ORF">sS8_0470</name>
</gene>
<dbReference type="PANTHER" id="PTHR43685">
    <property type="entry name" value="GLYCOSYLTRANSFERASE"/>
    <property type="match status" value="1"/>
</dbReference>
<dbReference type="KEGG" id="mmai:sS8_0470"/>
<dbReference type="InterPro" id="IPR029044">
    <property type="entry name" value="Nucleotide-diphossugar_trans"/>
</dbReference>
<accession>A0A286P464</accession>
<dbReference type="EMBL" id="AP017928">
    <property type="protein sequence ID" value="BBA32436.1"/>
    <property type="molecule type" value="Genomic_DNA"/>
</dbReference>
<reference evidence="2 3" key="1">
    <citation type="submission" date="2016-12" db="EMBL/GenBank/DDBJ databases">
        <title>Genome sequencing of Methylocaldum marinum.</title>
        <authorList>
            <person name="Takeuchi M."/>
            <person name="Kamagata Y."/>
            <person name="Hiraoka S."/>
            <person name="Oshima K."/>
            <person name="Hattori M."/>
            <person name="Iwasaki W."/>
        </authorList>
    </citation>
    <scope>NUCLEOTIDE SEQUENCE [LARGE SCALE GENOMIC DNA]</scope>
    <source>
        <strain evidence="2 3">S8</strain>
    </source>
</reference>
<keyword evidence="2" id="KW-0808">Transferase</keyword>
<dbReference type="AlphaFoldDB" id="A0A286P464"/>
<dbReference type="InterPro" id="IPR050834">
    <property type="entry name" value="Glycosyltransf_2"/>
</dbReference>
<keyword evidence="3" id="KW-1185">Reference proteome</keyword>
<dbReference type="SUPFAM" id="SSF53448">
    <property type="entry name" value="Nucleotide-diphospho-sugar transferases"/>
    <property type="match status" value="1"/>
</dbReference>
<name>A0A286P464_9GAMM</name>
<dbReference type="Pfam" id="PF00535">
    <property type="entry name" value="Glycos_transf_2"/>
    <property type="match status" value="1"/>
</dbReference>
<evidence type="ECO:0000259" key="1">
    <source>
        <dbReference type="Pfam" id="PF00535"/>
    </source>
</evidence>
<protein>
    <submittedName>
        <fullName evidence="2">Glycosyl transferase family 2</fullName>
    </submittedName>
</protein>
<dbReference type="RefSeq" id="WP_197716658.1">
    <property type="nucleotide sequence ID" value="NZ_AP017928.1"/>
</dbReference>
<feature type="domain" description="Glycosyltransferase 2-like" evidence="1">
    <location>
        <begin position="26"/>
        <end position="186"/>
    </location>
</feature>
<dbReference type="Proteomes" id="UP000266313">
    <property type="component" value="Chromosome"/>
</dbReference>
<proteinExistence type="predicted"/>